<dbReference type="Proteomes" id="UP001153148">
    <property type="component" value="Unassembled WGS sequence"/>
</dbReference>
<keyword evidence="2" id="KW-1185">Reference proteome</keyword>
<evidence type="ECO:0000313" key="1">
    <source>
        <dbReference type="EMBL" id="CAG2069217.1"/>
    </source>
</evidence>
<sequence length="45" mass="5165">MQASNISQLVAAQQEANRLTQESIGVQREQTRQIMALFAQFINDW</sequence>
<reference evidence="1" key="1">
    <citation type="submission" date="2021-03" db="EMBL/GenBank/DDBJ databases">
        <authorList>
            <person name="Tran Van P."/>
        </authorList>
    </citation>
    <scope>NUCLEOTIDE SEQUENCE</scope>
</reference>
<gene>
    <name evidence="1" type="ORF">TPAB3V08_LOCUS16160</name>
</gene>
<comment type="caution">
    <text evidence="1">The sequence shown here is derived from an EMBL/GenBank/DDBJ whole genome shotgun (WGS) entry which is preliminary data.</text>
</comment>
<evidence type="ECO:0000313" key="2">
    <source>
        <dbReference type="Proteomes" id="UP001153148"/>
    </source>
</evidence>
<dbReference type="EMBL" id="CAJPIN010122527">
    <property type="protein sequence ID" value="CAG2069217.1"/>
    <property type="molecule type" value="Genomic_DNA"/>
</dbReference>
<name>A0ABN7PPX7_TIMPD</name>
<organism evidence="1 2">
    <name type="scientific">Timema podura</name>
    <name type="common">Walking stick</name>
    <dbReference type="NCBI Taxonomy" id="61482"/>
    <lineage>
        <taxon>Eukaryota</taxon>
        <taxon>Metazoa</taxon>
        <taxon>Ecdysozoa</taxon>
        <taxon>Arthropoda</taxon>
        <taxon>Hexapoda</taxon>
        <taxon>Insecta</taxon>
        <taxon>Pterygota</taxon>
        <taxon>Neoptera</taxon>
        <taxon>Polyneoptera</taxon>
        <taxon>Phasmatodea</taxon>
        <taxon>Timematodea</taxon>
        <taxon>Timematoidea</taxon>
        <taxon>Timematidae</taxon>
        <taxon>Timema</taxon>
    </lineage>
</organism>
<accession>A0ABN7PPX7</accession>
<protein>
    <submittedName>
        <fullName evidence="1">Uncharacterized protein</fullName>
    </submittedName>
</protein>
<proteinExistence type="predicted"/>